<evidence type="ECO:0000313" key="3">
    <source>
        <dbReference type="Proteomes" id="UP000439903"/>
    </source>
</evidence>
<name>A0A8H4B0E9_GIGMA</name>
<reference evidence="2 3" key="1">
    <citation type="journal article" date="2019" name="Environ. Microbiol.">
        <title>At the nexus of three kingdoms: the genome of the mycorrhizal fungus Gigaspora margarita provides insights into plant, endobacterial and fungal interactions.</title>
        <authorList>
            <person name="Venice F."/>
            <person name="Ghignone S."/>
            <person name="Salvioli di Fossalunga A."/>
            <person name="Amselem J."/>
            <person name="Novero M."/>
            <person name="Xianan X."/>
            <person name="Sedzielewska Toro K."/>
            <person name="Morin E."/>
            <person name="Lipzen A."/>
            <person name="Grigoriev I.V."/>
            <person name="Henrissat B."/>
            <person name="Martin F.M."/>
            <person name="Bonfante P."/>
        </authorList>
    </citation>
    <scope>NUCLEOTIDE SEQUENCE [LARGE SCALE GENOMIC DNA]</scope>
    <source>
        <strain evidence="2 3">BEG34</strain>
    </source>
</reference>
<comment type="caution">
    <text evidence="2">The sequence shown here is derived from an EMBL/GenBank/DDBJ whole genome shotgun (WGS) entry which is preliminary data.</text>
</comment>
<evidence type="ECO:0000256" key="1">
    <source>
        <dbReference type="SAM" id="MobiDB-lite"/>
    </source>
</evidence>
<dbReference type="AlphaFoldDB" id="A0A8H4B0E9"/>
<feature type="region of interest" description="Disordered" evidence="1">
    <location>
        <begin position="57"/>
        <end position="92"/>
    </location>
</feature>
<feature type="compositionally biased region" description="Polar residues" evidence="1">
    <location>
        <begin position="82"/>
        <end position="92"/>
    </location>
</feature>
<accession>A0A8H4B0E9</accession>
<dbReference type="EMBL" id="WTPW01000084">
    <property type="protein sequence ID" value="KAF0550450.1"/>
    <property type="molecule type" value="Genomic_DNA"/>
</dbReference>
<dbReference type="Proteomes" id="UP000439903">
    <property type="component" value="Unassembled WGS sequence"/>
</dbReference>
<gene>
    <name evidence="2" type="ORF">F8M41_024427</name>
</gene>
<evidence type="ECO:0000313" key="2">
    <source>
        <dbReference type="EMBL" id="KAF0550450.1"/>
    </source>
</evidence>
<organism evidence="2 3">
    <name type="scientific">Gigaspora margarita</name>
    <dbReference type="NCBI Taxonomy" id="4874"/>
    <lineage>
        <taxon>Eukaryota</taxon>
        <taxon>Fungi</taxon>
        <taxon>Fungi incertae sedis</taxon>
        <taxon>Mucoromycota</taxon>
        <taxon>Glomeromycotina</taxon>
        <taxon>Glomeromycetes</taxon>
        <taxon>Diversisporales</taxon>
        <taxon>Gigasporaceae</taxon>
        <taxon>Gigaspora</taxon>
    </lineage>
</organism>
<sequence>MDFRQYISSFVRDIDCKNWKRRLESSFDKNSSELLIKSGDLQTLNLSLHYNEKSPELKRKYNSKEDEPSETSPKDEIESESSDQTYNPSSDSEYSIKAKVKGSYYLDYFIVPGEIDWELKDSIMKRIHKGFMNTLMMSSGNVPLSEIRTQYPYIPENVFDLCGNVVKIASREQDPQKHHKADGEFEEIMHQILSNLYVLLMLNIEIEFYFNTYPNTNLTHFRVDCYQNSFIKNNEIEDTHIQNYVSL</sequence>
<protein>
    <submittedName>
        <fullName evidence="2">Uncharacterized protein</fullName>
    </submittedName>
</protein>
<proteinExistence type="predicted"/>
<dbReference type="OrthoDB" id="2447639at2759"/>
<feature type="compositionally biased region" description="Basic and acidic residues" evidence="1">
    <location>
        <begin position="57"/>
        <end position="76"/>
    </location>
</feature>
<keyword evidence="3" id="KW-1185">Reference proteome</keyword>